<dbReference type="InterPro" id="IPR029058">
    <property type="entry name" value="AB_hydrolase_fold"/>
</dbReference>
<evidence type="ECO:0000256" key="2">
    <source>
        <dbReference type="ARBA" id="ARBA00022487"/>
    </source>
</evidence>
<evidence type="ECO:0000313" key="11">
    <source>
        <dbReference type="Proteomes" id="UP000319257"/>
    </source>
</evidence>
<evidence type="ECO:0000313" key="10">
    <source>
        <dbReference type="EMBL" id="TPX15291.1"/>
    </source>
</evidence>
<sequence>MVHLASAILLAGSALALPASEIFASQEATCTVPSTFPTVNNAKLPDPFTMADGTKVATKAQWACRQQEISKMMQQYELGEYPGPPESVKGTLSGNRLTVAVTQGGKSISFSAAIKKPSGDGPFPAIITIGGSALPIPNNVATINFGNDQFASQASGNSRGQGQFYTLFGAGHSAGALTAWAWGVGRLIDALEQVNSTSGIDTTRLGVTGCSRNGKGAFIVGALNERIALTLPQESGSGGAACWRISDDVHNAGGNIQTAGEIVGENVWFSKNLNSYSTKTSTMPEDHHMLAALTAPRGLFVIENDIDWLGPVSTTGCMKAGRMIYKAVGAPTNMGFSLVGGHSHCMFPAAQKADLTTYINYFLLKTGSAPGEVEKSSAKVDMSAWAPWAVPTIS</sequence>
<organism evidence="10 11">
    <name type="scientific">Thyridium curvatum</name>
    <dbReference type="NCBI Taxonomy" id="1093900"/>
    <lineage>
        <taxon>Eukaryota</taxon>
        <taxon>Fungi</taxon>
        <taxon>Dikarya</taxon>
        <taxon>Ascomycota</taxon>
        <taxon>Pezizomycotina</taxon>
        <taxon>Sordariomycetes</taxon>
        <taxon>Sordariomycetidae</taxon>
        <taxon>Thyridiales</taxon>
        <taxon>Thyridiaceae</taxon>
        <taxon>Thyridium</taxon>
    </lineage>
</organism>
<keyword evidence="11" id="KW-1185">Reference proteome</keyword>
<feature type="chain" id="PRO_5021357460" description="(4-O-methyl)-D-glucuronate--lignin esterase" evidence="8">
    <location>
        <begin position="17"/>
        <end position="394"/>
    </location>
</feature>
<evidence type="ECO:0000256" key="7">
    <source>
        <dbReference type="ARBA" id="ARBA00026105"/>
    </source>
</evidence>
<evidence type="ECO:0000259" key="9">
    <source>
        <dbReference type="Pfam" id="PF22244"/>
    </source>
</evidence>
<dbReference type="Proteomes" id="UP000319257">
    <property type="component" value="Unassembled WGS sequence"/>
</dbReference>
<feature type="signal peptide" evidence="8">
    <location>
        <begin position="1"/>
        <end position="16"/>
    </location>
</feature>
<dbReference type="EMBL" id="SKBQ01000022">
    <property type="protein sequence ID" value="TPX15291.1"/>
    <property type="molecule type" value="Genomic_DNA"/>
</dbReference>
<dbReference type="GeneID" id="41972015"/>
<accession>A0A507BEB6</accession>
<evidence type="ECO:0000256" key="5">
    <source>
        <dbReference type="ARBA" id="ARBA00023185"/>
    </source>
</evidence>
<evidence type="ECO:0000256" key="4">
    <source>
        <dbReference type="ARBA" id="ARBA00022801"/>
    </source>
</evidence>
<dbReference type="OrthoDB" id="3781271at2759"/>
<dbReference type="STRING" id="1093900.A0A507BEB6"/>
<dbReference type="Gene3D" id="3.40.50.1820">
    <property type="entry name" value="alpha/beta hydrolase"/>
    <property type="match status" value="1"/>
</dbReference>
<comment type="caution">
    <text evidence="10">The sequence shown here is derived from an EMBL/GenBank/DDBJ whole genome shotgun (WGS) entry which is preliminary data.</text>
</comment>
<dbReference type="GO" id="GO:0046274">
    <property type="term" value="P:lignin catabolic process"/>
    <property type="evidence" value="ECO:0007669"/>
    <property type="project" value="UniProtKB-KW"/>
</dbReference>
<proteinExistence type="inferred from homology"/>
<name>A0A507BEB6_9PEZI</name>
<keyword evidence="3 8" id="KW-0732">Signal</keyword>
<feature type="domain" description="4-O-methyl-glucuronoyl methylesterase-like" evidence="9">
    <location>
        <begin position="99"/>
        <end position="329"/>
    </location>
</feature>
<dbReference type="AlphaFoldDB" id="A0A507BEB6"/>
<dbReference type="GO" id="GO:0052689">
    <property type="term" value="F:carboxylic ester hydrolase activity"/>
    <property type="evidence" value="ECO:0007669"/>
    <property type="project" value="UniProtKB-KW"/>
</dbReference>
<gene>
    <name evidence="10" type="ORF">E0L32_004568</name>
</gene>
<evidence type="ECO:0000256" key="3">
    <source>
        <dbReference type="ARBA" id="ARBA00022729"/>
    </source>
</evidence>
<dbReference type="InParanoid" id="A0A507BEB6"/>
<keyword evidence="5" id="KW-0439">Lignin degradation</keyword>
<evidence type="ECO:0000256" key="8">
    <source>
        <dbReference type="SAM" id="SignalP"/>
    </source>
</evidence>
<keyword evidence="2" id="KW-0719">Serine esterase</keyword>
<protein>
    <recommendedName>
        <fullName evidence="7">(4-O-methyl)-D-glucuronate--lignin esterase</fullName>
        <ecNumber evidence="7">3.1.1.117</ecNumber>
    </recommendedName>
</protein>
<evidence type="ECO:0000256" key="1">
    <source>
        <dbReference type="ARBA" id="ARBA00010092"/>
    </source>
</evidence>
<dbReference type="InterPro" id="IPR054579">
    <property type="entry name" value="GCE-like_dom"/>
</dbReference>
<keyword evidence="4" id="KW-0378">Hydrolase</keyword>
<evidence type="ECO:0000256" key="6">
    <source>
        <dbReference type="ARBA" id="ARBA00024511"/>
    </source>
</evidence>
<dbReference type="EC" id="3.1.1.117" evidence="7"/>
<comment type="similarity">
    <text evidence="1">Belongs to the carbohydrate esterase 15 (CE15) family.</text>
</comment>
<reference evidence="10 11" key="1">
    <citation type="submission" date="2019-06" db="EMBL/GenBank/DDBJ databases">
        <title>Draft genome sequence of the filamentous fungus Phialemoniopsis curvata isolated from diesel fuel.</title>
        <authorList>
            <person name="Varaljay V.A."/>
            <person name="Lyon W.J."/>
            <person name="Crouch A.L."/>
            <person name="Drake C.E."/>
            <person name="Hollomon J.M."/>
            <person name="Nadeau L.J."/>
            <person name="Nunn H.S."/>
            <person name="Stevenson B.S."/>
            <person name="Bojanowski C.L."/>
            <person name="Crookes-Goodson W.J."/>
        </authorList>
    </citation>
    <scope>NUCLEOTIDE SEQUENCE [LARGE SCALE GENOMIC DNA]</scope>
    <source>
        <strain evidence="10 11">D216</strain>
    </source>
</reference>
<dbReference type="RefSeq" id="XP_030997002.1">
    <property type="nucleotide sequence ID" value="XM_031138993.1"/>
</dbReference>
<dbReference type="SUPFAM" id="SSF53474">
    <property type="entry name" value="alpha/beta-Hydrolases"/>
    <property type="match status" value="1"/>
</dbReference>
<dbReference type="Pfam" id="PF22244">
    <property type="entry name" value="GCE_fung"/>
    <property type="match status" value="1"/>
</dbReference>
<comment type="catalytic activity">
    <reaction evidence="6">
        <text>a 4-O-methyl-alpha-D-glucuronosyl ester derivative + H2O = 4-O-methyl-alpha-D-glucuronate derivative + an alcohol + H(+)</text>
        <dbReference type="Rhea" id="RHEA:67452"/>
        <dbReference type="ChEBI" id="CHEBI:15377"/>
        <dbReference type="ChEBI" id="CHEBI:15378"/>
        <dbReference type="ChEBI" id="CHEBI:30879"/>
        <dbReference type="ChEBI" id="CHEBI:171667"/>
        <dbReference type="ChEBI" id="CHEBI:171668"/>
        <dbReference type="EC" id="3.1.1.117"/>
    </reaction>
    <physiologicalReaction direction="left-to-right" evidence="6">
        <dbReference type="Rhea" id="RHEA:67453"/>
    </physiologicalReaction>
</comment>